<reference evidence="2 3" key="1">
    <citation type="submission" date="2023-05" db="EMBL/GenBank/DDBJ databases">
        <title>A new hyperthermophilic archaea 'Ignisphaera cupida' sp. nov. and description of the family 'Ignisphaeraceae' fam. nov.</title>
        <authorList>
            <person name="Podosokorskaya O.A."/>
            <person name="Elcheninov A.G."/>
            <person name="Klukina A."/>
            <person name="Merkel A.Y."/>
        </authorList>
    </citation>
    <scope>NUCLEOTIDE SEQUENCE [LARGE SCALE GENOMIC DNA]</scope>
    <source>
        <strain evidence="2 3">4213-co</strain>
    </source>
</reference>
<sequence>MSRVNLAWLYAITKYGYPPSIGDMYKAVDDAARLGFKAIELEVFGEKNLVEVEEHKKVLRDYIESKGLKVVNVAAIFPELLSADERTRERGLEYFRRTAKLATYFNALMTQTDTFTPPIEFIERKPYSTTIAFGERYRVRIPANFSWRSFWKMLVDVMKRCALIAKDHGLLLAVEPRVGETVSNSDAMLRLLDEVNEDNFGAVLDTGHLHAAKELIPLSIEKLGNKIIYVHISDNDGRDNYHWAPGKGTIDWDSVFEGLKKYGYSGYIAIDVGGPDIKDRLDDEVLIAKKFVEEMGRKHGLW</sequence>
<dbReference type="InterPro" id="IPR050312">
    <property type="entry name" value="IolE/XylAMocC-like"/>
</dbReference>
<proteinExistence type="predicted"/>
<dbReference type="Gene3D" id="3.20.20.150">
    <property type="entry name" value="Divalent-metal-dependent TIM barrel enzymes"/>
    <property type="match status" value="1"/>
</dbReference>
<name>A0ABD4Z6S5_9CREN</name>
<dbReference type="GO" id="GO:0016853">
    <property type="term" value="F:isomerase activity"/>
    <property type="evidence" value="ECO:0007669"/>
    <property type="project" value="UniProtKB-KW"/>
</dbReference>
<dbReference type="PANTHER" id="PTHR12110:SF53">
    <property type="entry name" value="BLR5974 PROTEIN"/>
    <property type="match status" value="1"/>
</dbReference>
<dbReference type="InterPro" id="IPR013022">
    <property type="entry name" value="Xyl_isomerase-like_TIM-brl"/>
</dbReference>
<dbReference type="EMBL" id="JASNVW010000003">
    <property type="protein sequence ID" value="MDK6028824.1"/>
    <property type="molecule type" value="Genomic_DNA"/>
</dbReference>
<dbReference type="AlphaFoldDB" id="A0ABD4Z6S5"/>
<dbReference type="SUPFAM" id="SSF51658">
    <property type="entry name" value="Xylose isomerase-like"/>
    <property type="match status" value="1"/>
</dbReference>
<comment type="caution">
    <text evidence="2">The sequence shown here is derived from an EMBL/GenBank/DDBJ whole genome shotgun (WGS) entry which is preliminary data.</text>
</comment>
<keyword evidence="3" id="KW-1185">Reference proteome</keyword>
<accession>A0ABD4Z6S5</accession>
<dbReference type="RefSeq" id="WP_285273810.1">
    <property type="nucleotide sequence ID" value="NZ_JASNVW010000003.1"/>
</dbReference>
<keyword evidence="2" id="KW-0413">Isomerase</keyword>
<evidence type="ECO:0000313" key="3">
    <source>
        <dbReference type="Proteomes" id="UP001529235"/>
    </source>
</evidence>
<evidence type="ECO:0000313" key="2">
    <source>
        <dbReference type="EMBL" id="MDK6028824.1"/>
    </source>
</evidence>
<protein>
    <submittedName>
        <fullName evidence="2">Sugar phosphate isomerase/epimerase</fullName>
    </submittedName>
</protein>
<dbReference type="Proteomes" id="UP001529235">
    <property type="component" value="Unassembled WGS sequence"/>
</dbReference>
<evidence type="ECO:0000259" key="1">
    <source>
        <dbReference type="Pfam" id="PF01261"/>
    </source>
</evidence>
<dbReference type="Pfam" id="PF01261">
    <property type="entry name" value="AP_endonuc_2"/>
    <property type="match status" value="1"/>
</dbReference>
<organism evidence="2 3">
    <name type="scientific">Ignisphaera cupida</name>
    <dbReference type="NCBI Taxonomy" id="3050454"/>
    <lineage>
        <taxon>Archaea</taxon>
        <taxon>Thermoproteota</taxon>
        <taxon>Thermoprotei</taxon>
        <taxon>Desulfurococcales</taxon>
        <taxon>Desulfurococcaceae</taxon>
        <taxon>Ignisphaera</taxon>
    </lineage>
</organism>
<dbReference type="InterPro" id="IPR036237">
    <property type="entry name" value="Xyl_isomerase-like_sf"/>
</dbReference>
<dbReference type="PANTHER" id="PTHR12110">
    <property type="entry name" value="HYDROXYPYRUVATE ISOMERASE"/>
    <property type="match status" value="1"/>
</dbReference>
<gene>
    <name evidence="2" type="ORF">QPL79_05555</name>
</gene>
<feature type="domain" description="Xylose isomerase-like TIM barrel" evidence="1">
    <location>
        <begin position="28"/>
        <end position="275"/>
    </location>
</feature>